<dbReference type="Gene3D" id="3.20.20.70">
    <property type="entry name" value="Aldolase class I"/>
    <property type="match status" value="1"/>
</dbReference>
<dbReference type="NCBIfam" id="TIGR00693">
    <property type="entry name" value="thiE"/>
    <property type="match status" value="1"/>
</dbReference>
<feature type="binding site" evidence="9">
    <location>
        <position position="73"/>
    </location>
    <ligand>
        <name>Mg(2+)</name>
        <dbReference type="ChEBI" id="CHEBI:18420"/>
    </ligand>
</feature>
<dbReference type="FunFam" id="3.20.20.70:FF:000104">
    <property type="entry name" value="Thiamine biosynthetic bifunctional enzyme"/>
    <property type="match status" value="1"/>
</dbReference>
<evidence type="ECO:0000256" key="7">
    <source>
        <dbReference type="ARBA" id="ARBA00047851"/>
    </source>
</evidence>
<feature type="binding site" evidence="9">
    <location>
        <begin position="40"/>
        <end position="44"/>
    </location>
    <ligand>
        <name>4-amino-2-methyl-5-(diphosphooxymethyl)pyrimidine</name>
        <dbReference type="ChEBI" id="CHEBI:57841"/>
    </ligand>
</feature>
<protein>
    <recommendedName>
        <fullName evidence="9">Thiamine-phosphate synthase</fullName>
        <shortName evidence="9">TP synthase</shortName>
        <shortName evidence="9">TPS</shortName>
        <ecNumber evidence="9">2.5.1.3</ecNumber>
    </recommendedName>
    <alternativeName>
        <fullName evidence="9">Thiamine-phosphate pyrophosphorylase</fullName>
        <shortName evidence="9">TMP pyrophosphorylase</shortName>
        <shortName evidence="9">TMP-PPase</shortName>
    </alternativeName>
</protein>
<feature type="binding site" evidence="9">
    <location>
        <begin position="193"/>
        <end position="194"/>
    </location>
    <ligand>
        <name>2-[(2R,5Z)-2-carboxy-4-methylthiazol-5(2H)-ylidene]ethyl phosphate</name>
        <dbReference type="ChEBI" id="CHEBI:62899"/>
    </ligand>
</feature>
<dbReference type="GO" id="GO:0009228">
    <property type="term" value="P:thiamine biosynthetic process"/>
    <property type="evidence" value="ECO:0007669"/>
    <property type="project" value="UniProtKB-KW"/>
</dbReference>
<dbReference type="CDD" id="cd00564">
    <property type="entry name" value="TMP_TenI"/>
    <property type="match status" value="1"/>
</dbReference>
<comment type="cofactor">
    <cofactor evidence="9">
        <name>Mg(2+)</name>
        <dbReference type="ChEBI" id="CHEBI:18420"/>
    </cofactor>
    <text evidence="9">Binds 1 Mg(2+) ion per subunit.</text>
</comment>
<evidence type="ECO:0000256" key="8">
    <source>
        <dbReference type="ARBA" id="ARBA00047883"/>
    </source>
</evidence>
<evidence type="ECO:0000313" key="14">
    <source>
        <dbReference type="Proteomes" id="UP000092508"/>
    </source>
</evidence>
<dbReference type="InterPro" id="IPR013785">
    <property type="entry name" value="Aldolase_TIM"/>
</dbReference>
<evidence type="ECO:0000256" key="5">
    <source>
        <dbReference type="ARBA" id="ARBA00022977"/>
    </source>
</evidence>
<dbReference type="AlphaFoldDB" id="A0A1B8Q8N5"/>
<dbReference type="InterPro" id="IPR034291">
    <property type="entry name" value="TMP_synthase"/>
</dbReference>
<sequence>MRKPVDYSLYLVTDQSCLPAGVTLANAVEQAIAGGVTLVQLREKNLDSRAFYEQALQVKAICQAQHVPLLINDRVDIALAIDADGVHVGQSDLPADVARRLLGADKIIGVSARTVAQAHQAQTDGADYLGVGAVFATHTKHDAKTVDIATFAAMRAAVDLPMVAIGGINAKTLPTLQNNLSTAGVTADGIAVVSAILGAADTRQAAADLKQSWLTYQ</sequence>
<feature type="binding site" evidence="9">
    <location>
        <position position="92"/>
    </location>
    <ligand>
        <name>Mg(2+)</name>
        <dbReference type="ChEBI" id="CHEBI:18420"/>
    </ligand>
</feature>
<dbReference type="RefSeq" id="WP_067238864.1">
    <property type="nucleotide sequence ID" value="NZ_LZMZ01000053.1"/>
</dbReference>
<evidence type="ECO:0000256" key="11">
    <source>
        <dbReference type="RuleBase" id="RU004253"/>
    </source>
</evidence>
<dbReference type="EC" id="2.5.1.3" evidence="9"/>
<comment type="function">
    <text evidence="9">Condenses 4-methyl-5-(beta-hydroxyethyl)thiazole monophosphate (THZ-P) and 2-methyl-4-amino-5-hydroxymethyl pyrimidine pyrophosphate (HMP-PP) to form thiamine monophosphate (TMP).</text>
</comment>
<dbReference type="GO" id="GO:0000287">
    <property type="term" value="F:magnesium ion binding"/>
    <property type="evidence" value="ECO:0007669"/>
    <property type="project" value="UniProtKB-UniRule"/>
</dbReference>
<dbReference type="GO" id="GO:0005737">
    <property type="term" value="C:cytoplasm"/>
    <property type="evidence" value="ECO:0007669"/>
    <property type="project" value="TreeGrafter"/>
</dbReference>
<evidence type="ECO:0000256" key="10">
    <source>
        <dbReference type="RuleBase" id="RU003826"/>
    </source>
</evidence>
<dbReference type="UniPathway" id="UPA00060">
    <property type="reaction ID" value="UER00141"/>
</dbReference>
<feature type="domain" description="Thiamine phosphate synthase/TenI" evidence="12">
    <location>
        <begin position="9"/>
        <end position="196"/>
    </location>
</feature>
<dbReference type="InterPro" id="IPR022998">
    <property type="entry name" value="ThiamineP_synth_TenI"/>
</dbReference>
<feature type="binding site" evidence="9">
    <location>
        <position position="111"/>
    </location>
    <ligand>
        <name>4-amino-2-methyl-5-(diphosphooxymethyl)pyrimidine</name>
        <dbReference type="ChEBI" id="CHEBI:57841"/>
    </ligand>
</feature>
<reference evidence="13 14" key="1">
    <citation type="submission" date="2016-06" db="EMBL/GenBank/DDBJ databases">
        <title>Draft genome of Moraxella atlantae CCUG 66109.</title>
        <authorList>
            <person name="Salva-Serra F."/>
            <person name="Engstrom-Jakobsson H."/>
            <person name="Thorell K."/>
            <person name="Gonzales-Siles L."/>
            <person name="Karlsson R."/>
            <person name="Boulund F."/>
            <person name="Engstrand L."/>
            <person name="Kristiansson E."/>
            <person name="Moore E."/>
        </authorList>
    </citation>
    <scope>NUCLEOTIDE SEQUENCE [LARGE SCALE GENOMIC DNA]</scope>
    <source>
        <strain evidence="13 14">CCUG 66109</strain>
    </source>
</reference>
<evidence type="ECO:0000256" key="9">
    <source>
        <dbReference type="HAMAP-Rule" id="MF_00097"/>
    </source>
</evidence>
<comment type="catalytic activity">
    <reaction evidence="6 9 10">
        <text>4-methyl-5-(2-phosphooxyethyl)-thiazole + 4-amino-2-methyl-5-(diphosphooxymethyl)pyrimidine + H(+) = thiamine phosphate + diphosphate</text>
        <dbReference type="Rhea" id="RHEA:22328"/>
        <dbReference type="ChEBI" id="CHEBI:15378"/>
        <dbReference type="ChEBI" id="CHEBI:33019"/>
        <dbReference type="ChEBI" id="CHEBI:37575"/>
        <dbReference type="ChEBI" id="CHEBI:57841"/>
        <dbReference type="ChEBI" id="CHEBI:58296"/>
        <dbReference type="EC" id="2.5.1.3"/>
    </reaction>
</comment>
<dbReference type="HAMAP" id="MF_00097">
    <property type="entry name" value="TMP_synthase"/>
    <property type="match status" value="1"/>
</dbReference>
<dbReference type="GO" id="GO:0004789">
    <property type="term" value="F:thiamine-phosphate diphosphorylase activity"/>
    <property type="evidence" value="ECO:0007669"/>
    <property type="project" value="UniProtKB-UniRule"/>
</dbReference>
<evidence type="ECO:0000256" key="4">
    <source>
        <dbReference type="ARBA" id="ARBA00022842"/>
    </source>
</evidence>
<dbReference type="PANTHER" id="PTHR20857:SF23">
    <property type="entry name" value="THIAMINE BIOSYNTHETIC BIFUNCTIONAL ENZYME"/>
    <property type="match status" value="1"/>
</dbReference>
<keyword evidence="4 9" id="KW-0460">Magnesium</keyword>
<evidence type="ECO:0000256" key="2">
    <source>
        <dbReference type="ARBA" id="ARBA00022679"/>
    </source>
</evidence>
<gene>
    <name evidence="9" type="primary">thiE</name>
    <name evidence="13" type="ORF">A9308_01275</name>
</gene>
<dbReference type="EMBL" id="LZMZ01000053">
    <property type="protein sequence ID" value="OBX73101.1"/>
    <property type="molecule type" value="Genomic_DNA"/>
</dbReference>
<dbReference type="Proteomes" id="UP000092508">
    <property type="component" value="Unassembled WGS sequence"/>
</dbReference>
<proteinExistence type="inferred from homology"/>
<feature type="binding site" evidence="9">
    <location>
        <position position="167"/>
    </location>
    <ligand>
        <name>2-[(2R,5Z)-2-carboxy-4-methylthiazol-5(2H)-ylidene]ethyl phosphate</name>
        <dbReference type="ChEBI" id="CHEBI:62899"/>
    </ligand>
</feature>
<dbReference type="PANTHER" id="PTHR20857">
    <property type="entry name" value="THIAMINE-PHOSPHATE PYROPHOSPHORYLASE"/>
    <property type="match status" value="1"/>
</dbReference>
<dbReference type="GO" id="GO:0009229">
    <property type="term" value="P:thiamine diphosphate biosynthetic process"/>
    <property type="evidence" value="ECO:0007669"/>
    <property type="project" value="UniProtKB-UniRule"/>
</dbReference>
<name>A0A1B8Q8N5_9GAMM</name>
<organism evidence="13 14">
    <name type="scientific">Faucicola atlantae</name>
    <dbReference type="NCBI Taxonomy" id="34059"/>
    <lineage>
        <taxon>Bacteria</taxon>
        <taxon>Pseudomonadati</taxon>
        <taxon>Pseudomonadota</taxon>
        <taxon>Gammaproteobacteria</taxon>
        <taxon>Moraxellales</taxon>
        <taxon>Moraxellaceae</taxon>
        <taxon>Faucicola</taxon>
    </lineage>
</organism>
<dbReference type="InterPro" id="IPR036206">
    <property type="entry name" value="ThiamineP_synth_sf"/>
</dbReference>
<dbReference type="STRING" id="34059.A9308_01275"/>
<comment type="caution">
    <text evidence="13">The sequence shown here is derived from an EMBL/GenBank/DDBJ whole genome shotgun (WGS) entry which is preliminary data.</text>
</comment>
<evidence type="ECO:0000313" key="13">
    <source>
        <dbReference type="EMBL" id="OBX73101.1"/>
    </source>
</evidence>
<feature type="binding site" evidence="9">
    <location>
        <begin position="137"/>
        <end position="139"/>
    </location>
    <ligand>
        <name>2-[(2R,5Z)-2-carboxy-4-methylthiazol-5(2H)-ylidene]ethyl phosphate</name>
        <dbReference type="ChEBI" id="CHEBI:62899"/>
    </ligand>
</feature>
<evidence type="ECO:0000256" key="1">
    <source>
        <dbReference type="ARBA" id="ARBA00005165"/>
    </source>
</evidence>
<feature type="binding site" evidence="9">
    <location>
        <position position="140"/>
    </location>
    <ligand>
        <name>4-amino-2-methyl-5-(diphosphooxymethyl)pyrimidine</name>
        <dbReference type="ChEBI" id="CHEBI:57841"/>
    </ligand>
</feature>
<evidence type="ECO:0000259" key="12">
    <source>
        <dbReference type="Pfam" id="PF02581"/>
    </source>
</evidence>
<comment type="catalytic activity">
    <reaction evidence="8 9 10">
        <text>2-[(2R,5Z)-2-carboxy-4-methylthiazol-5(2H)-ylidene]ethyl phosphate + 4-amino-2-methyl-5-(diphosphooxymethyl)pyrimidine + 2 H(+) = thiamine phosphate + CO2 + diphosphate</text>
        <dbReference type="Rhea" id="RHEA:47844"/>
        <dbReference type="ChEBI" id="CHEBI:15378"/>
        <dbReference type="ChEBI" id="CHEBI:16526"/>
        <dbReference type="ChEBI" id="CHEBI:33019"/>
        <dbReference type="ChEBI" id="CHEBI:37575"/>
        <dbReference type="ChEBI" id="CHEBI:57841"/>
        <dbReference type="ChEBI" id="CHEBI:62899"/>
        <dbReference type="EC" id="2.5.1.3"/>
    </reaction>
</comment>
<keyword evidence="5 9" id="KW-0784">Thiamine biosynthesis</keyword>
<feature type="binding site" evidence="9">
    <location>
        <position position="72"/>
    </location>
    <ligand>
        <name>4-amino-2-methyl-5-(diphosphooxymethyl)pyrimidine</name>
        <dbReference type="ChEBI" id="CHEBI:57841"/>
    </ligand>
</feature>
<comment type="catalytic activity">
    <reaction evidence="7 9 10">
        <text>2-(2-carboxy-4-methylthiazol-5-yl)ethyl phosphate + 4-amino-2-methyl-5-(diphosphooxymethyl)pyrimidine + 2 H(+) = thiamine phosphate + CO2 + diphosphate</text>
        <dbReference type="Rhea" id="RHEA:47848"/>
        <dbReference type="ChEBI" id="CHEBI:15378"/>
        <dbReference type="ChEBI" id="CHEBI:16526"/>
        <dbReference type="ChEBI" id="CHEBI:33019"/>
        <dbReference type="ChEBI" id="CHEBI:37575"/>
        <dbReference type="ChEBI" id="CHEBI:57841"/>
        <dbReference type="ChEBI" id="CHEBI:62890"/>
        <dbReference type="EC" id="2.5.1.3"/>
    </reaction>
</comment>
<dbReference type="SUPFAM" id="SSF51391">
    <property type="entry name" value="Thiamin phosphate synthase"/>
    <property type="match status" value="1"/>
</dbReference>
<accession>A0A1B8Q8N5</accession>
<evidence type="ECO:0000256" key="6">
    <source>
        <dbReference type="ARBA" id="ARBA00047334"/>
    </source>
</evidence>
<comment type="similarity">
    <text evidence="9 10">Belongs to the thiamine-phosphate synthase family.</text>
</comment>
<keyword evidence="2 9" id="KW-0808">Transferase</keyword>
<comment type="pathway">
    <text evidence="1 9 11">Cofactor biosynthesis; thiamine diphosphate biosynthesis; thiamine phosphate from 4-amino-2-methyl-5-diphosphomethylpyrimidine and 4-methyl-5-(2-phosphoethyl)-thiazole: step 1/1.</text>
</comment>
<dbReference type="Pfam" id="PF02581">
    <property type="entry name" value="TMP-TENI"/>
    <property type="match status" value="1"/>
</dbReference>
<dbReference type="OrthoDB" id="9789949at2"/>
<evidence type="ECO:0000256" key="3">
    <source>
        <dbReference type="ARBA" id="ARBA00022723"/>
    </source>
</evidence>
<keyword evidence="3 9" id="KW-0479">Metal-binding</keyword>